<protein>
    <submittedName>
        <fullName evidence="1">SAM-dependent methyltransferase, putative</fullName>
    </submittedName>
</protein>
<name>A0A088S426_LEIPA</name>
<sequence length="238" mass="27673">MHTYACRLCASPSVMLFHTDRMREYHQCSQCHLVFVPDRFVLSNADEKALYDLHENVPGDAGYEKFLSRAAKPLADYFPPNARSEAMQGQRRGLDFGCGRVQVLAHMLSTAPYNFSMDAYDLYYFPENRHFLEREGHYDFITATEVFEHLQDPFSVLRTLWRCIRIGGVLVIMTKRVHGTIDSFCNWHYIRDPTHITFFHQDSFQWLADFLPSEGEACEARFVSADVVLLIKQQSKEI</sequence>
<dbReference type="GeneID" id="22572854"/>
<dbReference type="InterPro" id="IPR029063">
    <property type="entry name" value="SAM-dependent_MTases_sf"/>
</dbReference>
<gene>
    <name evidence="1" type="ORF">LPMP_101170</name>
</gene>
<dbReference type="EMBL" id="CP009379">
    <property type="protein sequence ID" value="AIN96186.1"/>
    <property type="molecule type" value="Genomic_DNA"/>
</dbReference>
<dbReference type="Pfam" id="PF13489">
    <property type="entry name" value="Methyltransf_23"/>
    <property type="match status" value="1"/>
</dbReference>
<dbReference type="KEGG" id="lpan:LPMP_101170"/>
<accession>A0A088S426</accession>
<dbReference type="SUPFAM" id="SSF53335">
    <property type="entry name" value="S-adenosyl-L-methionine-dependent methyltransferases"/>
    <property type="match status" value="1"/>
</dbReference>
<keyword evidence="1" id="KW-0808">Transferase</keyword>
<dbReference type="AlphaFoldDB" id="A0A088S426"/>
<keyword evidence="1" id="KW-0489">Methyltransferase</keyword>
<dbReference type="Proteomes" id="UP000063063">
    <property type="component" value="Chromosome 10"/>
</dbReference>
<dbReference type="Gene3D" id="3.40.50.150">
    <property type="entry name" value="Vaccinia Virus protein VP39"/>
    <property type="match status" value="1"/>
</dbReference>
<organism evidence="1 2">
    <name type="scientific">Leishmania panamensis</name>
    <dbReference type="NCBI Taxonomy" id="5679"/>
    <lineage>
        <taxon>Eukaryota</taxon>
        <taxon>Discoba</taxon>
        <taxon>Euglenozoa</taxon>
        <taxon>Kinetoplastea</taxon>
        <taxon>Metakinetoplastina</taxon>
        <taxon>Trypanosomatida</taxon>
        <taxon>Trypanosomatidae</taxon>
        <taxon>Leishmaniinae</taxon>
        <taxon>Leishmania</taxon>
        <taxon>Leishmania guyanensis species complex</taxon>
    </lineage>
</organism>
<keyword evidence="2" id="KW-1185">Reference proteome</keyword>
<reference evidence="1 2" key="1">
    <citation type="journal article" date="2015" name="Sci. Rep.">
        <title>The genome of Leishmania panamensis: insights into genomics of the L. (Viannia) subgenus.</title>
        <authorList>
            <person name="Llanes A."/>
            <person name="Restrepo C.M."/>
            <person name="Vecchio G.D."/>
            <person name="Anguizola F.J."/>
            <person name="Lleonart R."/>
        </authorList>
    </citation>
    <scope>NUCLEOTIDE SEQUENCE [LARGE SCALE GENOMIC DNA]</scope>
    <source>
        <strain evidence="1 2">MHOM/PA/94/PSC-1</strain>
    </source>
</reference>
<evidence type="ECO:0000313" key="1">
    <source>
        <dbReference type="EMBL" id="AIN96186.1"/>
    </source>
</evidence>
<dbReference type="VEuPathDB" id="TriTrypDB:LPMP_101170"/>
<dbReference type="eggNOG" id="ENOG502SBDD">
    <property type="taxonomic scope" value="Eukaryota"/>
</dbReference>
<dbReference type="RefSeq" id="XP_010696839.1">
    <property type="nucleotide sequence ID" value="XM_010698537.1"/>
</dbReference>
<dbReference type="OrthoDB" id="10017101at2759"/>
<evidence type="ECO:0000313" key="2">
    <source>
        <dbReference type="Proteomes" id="UP000063063"/>
    </source>
</evidence>
<proteinExistence type="predicted"/>